<evidence type="ECO:0000313" key="11">
    <source>
        <dbReference type="EMBL" id="KAF9047215.1"/>
    </source>
</evidence>
<evidence type="ECO:0000259" key="9">
    <source>
        <dbReference type="PROSITE" id="PS51192"/>
    </source>
</evidence>
<keyword evidence="12" id="KW-1185">Reference proteome</keyword>
<evidence type="ECO:0000256" key="3">
    <source>
        <dbReference type="ARBA" id="ARBA00022840"/>
    </source>
</evidence>
<keyword evidence="4" id="KW-0238">DNA-binding</keyword>
<comment type="catalytic activity">
    <reaction evidence="6">
        <text>Couples ATP hydrolysis with the unwinding of duplex DNA by translocating in the 3'-5' direction.</text>
        <dbReference type="EC" id="5.6.2.4"/>
    </reaction>
</comment>
<evidence type="ECO:0000313" key="12">
    <source>
        <dbReference type="Proteomes" id="UP000772434"/>
    </source>
</evidence>
<feature type="compositionally biased region" description="Acidic residues" evidence="8">
    <location>
        <begin position="421"/>
        <end position="430"/>
    </location>
</feature>
<dbReference type="GO" id="GO:0005694">
    <property type="term" value="C:chromosome"/>
    <property type="evidence" value="ECO:0007669"/>
    <property type="project" value="TreeGrafter"/>
</dbReference>
<evidence type="ECO:0000256" key="8">
    <source>
        <dbReference type="SAM" id="MobiDB-lite"/>
    </source>
</evidence>
<dbReference type="PANTHER" id="PTHR13710">
    <property type="entry name" value="DNA HELICASE RECQ FAMILY MEMBER"/>
    <property type="match status" value="1"/>
</dbReference>
<dbReference type="GO" id="GO:0016787">
    <property type="term" value="F:hydrolase activity"/>
    <property type="evidence" value="ECO:0007669"/>
    <property type="project" value="UniProtKB-KW"/>
</dbReference>
<dbReference type="GO" id="GO:0043138">
    <property type="term" value="F:3'-5' DNA helicase activity"/>
    <property type="evidence" value="ECO:0007669"/>
    <property type="project" value="UniProtKB-EC"/>
</dbReference>
<dbReference type="GO" id="GO:0005737">
    <property type="term" value="C:cytoplasm"/>
    <property type="evidence" value="ECO:0007669"/>
    <property type="project" value="TreeGrafter"/>
</dbReference>
<dbReference type="InterPro" id="IPR011545">
    <property type="entry name" value="DEAD/DEAH_box_helicase_dom"/>
</dbReference>
<evidence type="ECO:0000256" key="2">
    <source>
        <dbReference type="ARBA" id="ARBA00022741"/>
    </source>
</evidence>
<dbReference type="InterPro" id="IPR014001">
    <property type="entry name" value="Helicase_ATP-bd"/>
</dbReference>
<dbReference type="OrthoDB" id="10261556at2759"/>
<accession>A0A9P5P3I9</accession>
<keyword evidence="2" id="KW-0547">Nucleotide-binding</keyword>
<gene>
    <name evidence="11" type="ORF">BDP27DRAFT_1304890</name>
</gene>
<name>A0A9P5P3I9_9AGAR</name>
<dbReference type="SUPFAM" id="SSF52540">
    <property type="entry name" value="P-loop containing nucleoside triphosphate hydrolases"/>
    <property type="match status" value="1"/>
</dbReference>
<sequence>MVSKYPQVLDEERLESAKALLCEVFGVPGLRAHQELAGKNILRGKTTVYDIPTGGGKTLGFWYPLFYYWDSKEAILTSQRVALVVSPLNALMNSQAKALEERGIPALAVNNEGGSLNDIFEVCKQPDSEDRIKHRVIFVSPEMALSTPFHEKVLKNKVFRTNCLELVIDEAHCASEWGEDFRPEYAELGKLLSRLPSGVPVLLASATMPEDVISDVIFKVGVSSGCERVAVSNAKHNVALSVRILQHLTSTYADLYSLFPAEGGEFLQTLIYVNSRMEAEEIQDFFRRHCPSHIPPESFEFYHRNLTAKQKQDIQDGLRSGRLRCVIATDALGMGMDFPCIQRVILWHEPLSFLSLIQKIGRAVRQLHEYGEAIIFVTKAAYRKHLIALEAGRDGGETEGEGDNILVGAEGEPVDRIAAIDTEESDEDDTPTQPIQRGQRKKAQSALEARDQKFLSQFIATSDCRRAPWDDFFNNTSKLPFFVCPVGACCCDNCEPDKFLVHTIKVTYPYPTRAPRSTKPSEELSAAVTVALRNWRNWRSNLMKFKYYLVDQRVCQEISIGKKKSHLLEIIVSHLEFVQDSHIDFDCTVNTRFILMHSRNRILLSNM</sequence>
<evidence type="ECO:0000259" key="10">
    <source>
        <dbReference type="PROSITE" id="PS51194"/>
    </source>
</evidence>
<dbReference type="EC" id="5.6.2.4" evidence="7"/>
<dbReference type="PROSITE" id="PS51192">
    <property type="entry name" value="HELICASE_ATP_BIND_1"/>
    <property type="match status" value="1"/>
</dbReference>
<dbReference type="InterPro" id="IPR027417">
    <property type="entry name" value="P-loop_NTPase"/>
</dbReference>
<feature type="region of interest" description="Disordered" evidence="8">
    <location>
        <begin position="420"/>
        <end position="443"/>
    </location>
</feature>
<dbReference type="GO" id="GO:0000724">
    <property type="term" value="P:double-strand break repair via homologous recombination"/>
    <property type="evidence" value="ECO:0007669"/>
    <property type="project" value="TreeGrafter"/>
</dbReference>
<evidence type="ECO:0000256" key="6">
    <source>
        <dbReference type="ARBA" id="ARBA00034617"/>
    </source>
</evidence>
<evidence type="ECO:0000256" key="5">
    <source>
        <dbReference type="ARBA" id="ARBA00023235"/>
    </source>
</evidence>
<evidence type="ECO:0000256" key="1">
    <source>
        <dbReference type="ARBA" id="ARBA00005446"/>
    </source>
</evidence>
<dbReference type="PANTHER" id="PTHR13710:SF105">
    <property type="entry name" value="ATP-DEPENDENT DNA HELICASE Q1"/>
    <property type="match status" value="1"/>
</dbReference>
<feature type="domain" description="Helicase ATP-binding" evidence="9">
    <location>
        <begin position="38"/>
        <end position="226"/>
    </location>
</feature>
<organism evidence="11 12">
    <name type="scientific">Rhodocollybia butyracea</name>
    <dbReference type="NCBI Taxonomy" id="206335"/>
    <lineage>
        <taxon>Eukaryota</taxon>
        <taxon>Fungi</taxon>
        <taxon>Dikarya</taxon>
        <taxon>Basidiomycota</taxon>
        <taxon>Agaricomycotina</taxon>
        <taxon>Agaricomycetes</taxon>
        <taxon>Agaricomycetidae</taxon>
        <taxon>Agaricales</taxon>
        <taxon>Marasmiineae</taxon>
        <taxon>Omphalotaceae</taxon>
        <taxon>Rhodocollybia</taxon>
    </lineage>
</organism>
<proteinExistence type="inferred from homology"/>
<evidence type="ECO:0000256" key="4">
    <source>
        <dbReference type="ARBA" id="ARBA00023125"/>
    </source>
</evidence>
<comment type="caution">
    <text evidence="11">The sequence shown here is derived from an EMBL/GenBank/DDBJ whole genome shotgun (WGS) entry which is preliminary data.</text>
</comment>
<dbReference type="PROSITE" id="PS51194">
    <property type="entry name" value="HELICASE_CTER"/>
    <property type="match status" value="1"/>
</dbReference>
<dbReference type="SMART" id="SM00490">
    <property type="entry name" value="HELICc"/>
    <property type="match status" value="1"/>
</dbReference>
<dbReference type="GO" id="GO:0003677">
    <property type="term" value="F:DNA binding"/>
    <property type="evidence" value="ECO:0007669"/>
    <property type="project" value="UniProtKB-KW"/>
</dbReference>
<dbReference type="Gene3D" id="3.40.50.300">
    <property type="entry name" value="P-loop containing nucleotide triphosphate hydrolases"/>
    <property type="match status" value="2"/>
</dbReference>
<reference evidence="11" key="1">
    <citation type="submission" date="2020-11" db="EMBL/GenBank/DDBJ databases">
        <authorList>
            <consortium name="DOE Joint Genome Institute"/>
            <person name="Ahrendt S."/>
            <person name="Riley R."/>
            <person name="Andreopoulos W."/>
            <person name="Labutti K."/>
            <person name="Pangilinan J."/>
            <person name="Ruiz-Duenas F.J."/>
            <person name="Barrasa J.M."/>
            <person name="Sanchez-Garcia M."/>
            <person name="Camarero S."/>
            <person name="Miyauchi S."/>
            <person name="Serrano A."/>
            <person name="Linde D."/>
            <person name="Babiker R."/>
            <person name="Drula E."/>
            <person name="Ayuso-Fernandez I."/>
            <person name="Pacheco R."/>
            <person name="Padilla G."/>
            <person name="Ferreira P."/>
            <person name="Barriuso J."/>
            <person name="Kellner H."/>
            <person name="Castanera R."/>
            <person name="Alfaro M."/>
            <person name="Ramirez L."/>
            <person name="Pisabarro A.G."/>
            <person name="Kuo A."/>
            <person name="Tritt A."/>
            <person name="Lipzen A."/>
            <person name="He G."/>
            <person name="Yan M."/>
            <person name="Ng V."/>
            <person name="Cullen D."/>
            <person name="Martin F."/>
            <person name="Rosso M.-N."/>
            <person name="Henrissat B."/>
            <person name="Hibbett D."/>
            <person name="Martinez A.T."/>
            <person name="Grigoriev I.V."/>
        </authorList>
    </citation>
    <scope>NUCLEOTIDE SEQUENCE</scope>
    <source>
        <strain evidence="11">AH 40177</strain>
    </source>
</reference>
<dbReference type="Pfam" id="PF00270">
    <property type="entry name" value="DEAD"/>
    <property type="match status" value="1"/>
</dbReference>
<keyword evidence="5" id="KW-0413">Isomerase</keyword>
<feature type="domain" description="Helicase C-terminal" evidence="10">
    <location>
        <begin position="254"/>
        <end position="407"/>
    </location>
</feature>
<keyword evidence="3" id="KW-0067">ATP-binding</keyword>
<dbReference type="EMBL" id="JADNRY010000496">
    <property type="protein sequence ID" value="KAF9047215.1"/>
    <property type="molecule type" value="Genomic_DNA"/>
</dbReference>
<keyword evidence="11" id="KW-0378">Hydrolase</keyword>
<evidence type="ECO:0000256" key="7">
    <source>
        <dbReference type="ARBA" id="ARBA00034808"/>
    </source>
</evidence>
<dbReference type="GO" id="GO:0005524">
    <property type="term" value="F:ATP binding"/>
    <property type="evidence" value="ECO:0007669"/>
    <property type="project" value="UniProtKB-KW"/>
</dbReference>
<dbReference type="Proteomes" id="UP000772434">
    <property type="component" value="Unassembled WGS sequence"/>
</dbReference>
<dbReference type="Pfam" id="PF00271">
    <property type="entry name" value="Helicase_C"/>
    <property type="match status" value="1"/>
</dbReference>
<dbReference type="SMART" id="SM00487">
    <property type="entry name" value="DEXDc"/>
    <property type="match status" value="1"/>
</dbReference>
<dbReference type="AlphaFoldDB" id="A0A9P5P3I9"/>
<dbReference type="GO" id="GO:0009378">
    <property type="term" value="F:four-way junction helicase activity"/>
    <property type="evidence" value="ECO:0007669"/>
    <property type="project" value="TreeGrafter"/>
</dbReference>
<dbReference type="InterPro" id="IPR001650">
    <property type="entry name" value="Helicase_C-like"/>
</dbReference>
<protein>
    <recommendedName>
        <fullName evidence="7">DNA 3'-5' helicase</fullName>
        <ecNumber evidence="7">5.6.2.4</ecNumber>
    </recommendedName>
</protein>
<comment type="similarity">
    <text evidence="1">Belongs to the helicase family. RecQ subfamily.</text>
</comment>